<organism evidence="2 3">
    <name type="scientific">Suillus luteus UH-Slu-Lm8-n1</name>
    <dbReference type="NCBI Taxonomy" id="930992"/>
    <lineage>
        <taxon>Eukaryota</taxon>
        <taxon>Fungi</taxon>
        <taxon>Dikarya</taxon>
        <taxon>Basidiomycota</taxon>
        <taxon>Agaricomycotina</taxon>
        <taxon>Agaricomycetes</taxon>
        <taxon>Agaricomycetidae</taxon>
        <taxon>Boletales</taxon>
        <taxon>Suillineae</taxon>
        <taxon>Suillaceae</taxon>
        <taxon>Suillus</taxon>
    </lineage>
</organism>
<feature type="region of interest" description="Disordered" evidence="1">
    <location>
        <begin position="26"/>
        <end position="66"/>
    </location>
</feature>
<dbReference type="InParanoid" id="A0A0D0AXY5"/>
<dbReference type="EMBL" id="KN835158">
    <property type="protein sequence ID" value="KIK46531.1"/>
    <property type="molecule type" value="Genomic_DNA"/>
</dbReference>
<accession>A0A0D0AXY5</accession>
<dbReference type="AlphaFoldDB" id="A0A0D0AXY5"/>
<dbReference type="HOGENOM" id="CLU_1817082_0_0_1"/>
<gene>
    <name evidence="2" type="ORF">CY34DRAFT_9656</name>
</gene>
<protein>
    <submittedName>
        <fullName evidence="2">Uncharacterized protein</fullName>
    </submittedName>
</protein>
<reference evidence="2 3" key="1">
    <citation type="submission" date="2014-04" db="EMBL/GenBank/DDBJ databases">
        <authorList>
            <consortium name="DOE Joint Genome Institute"/>
            <person name="Kuo A."/>
            <person name="Ruytinx J."/>
            <person name="Rineau F."/>
            <person name="Colpaert J."/>
            <person name="Kohler A."/>
            <person name="Nagy L.G."/>
            <person name="Floudas D."/>
            <person name="Copeland A."/>
            <person name="Barry K.W."/>
            <person name="Cichocki N."/>
            <person name="Veneault-Fourrey C."/>
            <person name="LaButti K."/>
            <person name="Lindquist E.A."/>
            <person name="Lipzen A."/>
            <person name="Lundell T."/>
            <person name="Morin E."/>
            <person name="Murat C."/>
            <person name="Sun H."/>
            <person name="Tunlid A."/>
            <person name="Henrissat B."/>
            <person name="Grigoriev I.V."/>
            <person name="Hibbett D.S."/>
            <person name="Martin F."/>
            <person name="Nordberg H.P."/>
            <person name="Cantor M.N."/>
            <person name="Hua S.X."/>
        </authorList>
    </citation>
    <scope>NUCLEOTIDE SEQUENCE [LARGE SCALE GENOMIC DNA]</scope>
    <source>
        <strain evidence="2 3">UH-Slu-Lm8-n1</strain>
    </source>
</reference>
<sequence length="142" mass="15759">MTQSLSQTFKLQGHTSINLSLRIELGGNANPKGEGSEVDDDDNRLLAENNEESNEGGEAAHGAGDEESIAKLKERLQLAELGCSRLAELYQKYRLRWLEEHHRVKVLEEYAPDGIDTCSAHQIVWDAPSPIQSDDGDNDEVE</sequence>
<keyword evidence="3" id="KW-1185">Reference proteome</keyword>
<reference evidence="3" key="2">
    <citation type="submission" date="2015-01" db="EMBL/GenBank/DDBJ databases">
        <title>Evolutionary Origins and Diversification of the Mycorrhizal Mutualists.</title>
        <authorList>
            <consortium name="DOE Joint Genome Institute"/>
            <consortium name="Mycorrhizal Genomics Consortium"/>
            <person name="Kohler A."/>
            <person name="Kuo A."/>
            <person name="Nagy L.G."/>
            <person name="Floudas D."/>
            <person name="Copeland A."/>
            <person name="Barry K.W."/>
            <person name="Cichocki N."/>
            <person name="Veneault-Fourrey C."/>
            <person name="LaButti K."/>
            <person name="Lindquist E.A."/>
            <person name="Lipzen A."/>
            <person name="Lundell T."/>
            <person name="Morin E."/>
            <person name="Murat C."/>
            <person name="Riley R."/>
            <person name="Ohm R."/>
            <person name="Sun H."/>
            <person name="Tunlid A."/>
            <person name="Henrissat B."/>
            <person name="Grigoriev I.V."/>
            <person name="Hibbett D.S."/>
            <person name="Martin F."/>
        </authorList>
    </citation>
    <scope>NUCLEOTIDE SEQUENCE [LARGE SCALE GENOMIC DNA]</scope>
    <source>
        <strain evidence="3">UH-Slu-Lm8-n1</strain>
    </source>
</reference>
<evidence type="ECO:0000313" key="2">
    <source>
        <dbReference type="EMBL" id="KIK46531.1"/>
    </source>
</evidence>
<dbReference type="Proteomes" id="UP000054485">
    <property type="component" value="Unassembled WGS sequence"/>
</dbReference>
<evidence type="ECO:0000313" key="3">
    <source>
        <dbReference type="Proteomes" id="UP000054485"/>
    </source>
</evidence>
<dbReference type="OrthoDB" id="2615674at2759"/>
<evidence type="ECO:0000256" key="1">
    <source>
        <dbReference type="SAM" id="MobiDB-lite"/>
    </source>
</evidence>
<proteinExistence type="predicted"/>
<name>A0A0D0AXY5_9AGAM</name>